<accession>A0A0E0RP95</accession>
<accession>A0A098D3P5</accession>
<dbReference type="VEuPathDB" id="FungiDB:FGRAMPH1_01G02537"/>
<name>A0A098D3P5_GIBZE</name>
<dbReference type="InParanoid" id="A0A098D3P5"/>
<reference evidence="2" key="4">
    <citation type="submission" date="2017-01" db="UniProtKB">
        <authorList>
            <consortium name="EnsemblFungi"/>
        </authorList>
    </citation>
    <scope>IDENTIFICATION</scope>
    <source>
        <strain evidence="2">PH-1 / ATCC MYA-4620 / FGSC 9075 / NRRL 31084</strain>
    </source>
</reference>
<protein>
    <submittedName>
        <fullName evidence="1">Chromosome 1, complete genome</fullName>
    </submittedName>
</protein>
<dbReference type="AlphaFoldDB" id="A0A098D3P5"/>
<dbReference type="Proteomes" id="UP000070720">
    <property type="component" value="Chromosome 1"/>
</dbReference>
<organism evidence="1 3">
    <name type="scientific">Gibberella zeae (strain ATCC MYA-4620 / CBS 123657 / FGSC 9075 / NRRL 31084 / PH-1)</name>
    <name type="common">Wheat head blight fungus</name>
    <name type="synonym">Fusarium graminearum</name>
    <dbReference type="NCBI Taxonomy" id="229533"/>
    <lineage>
        <taxon>Eukaryota</taxon>
        <taxon>Fungi</taxon>
        <taxon>Dikarya</taxon>
        <taxon>Ascomycota</taxon>
        <taxon>Pezizomycotina</taxon>
        <taxon>Sordariomycetes</taxon>
        <taxon>Hypocreomycetidae</taxon>
        <taxon>Hypocreales</taxon>
        <taxon>Nectriaceae</taxon>
        <taxon>Fusarium</taxon>
    </lineage>
</organism>
<reference evidence="1 3" key="3">
    <citation type="journal article" date="2015" name="BMC Genomics">
        <title>The completed genome sequence of the pathogenic ascomycete fungus Fusarium graminearum.</title>
        <authorList>
            <person name="King R."/>
            <person name="Urban M."/>
            <person name="Hammond-Kosack M.C."/>
            <person name="Hassani-Pak K."/>
            <person name="Hammond-Kosack K.E."/>
        </authorList>
    </citation>
    <scope>NUCLEOTIDE SEQUENCE [LARGE SCALE GENOMIC DNA]</scope>
    <source>
        <strain evidence="3">ATCC MYA-4620 / CBS 123657 / FGSC 9075 / NRRL 31084 / PH-1</strain>
        <strain evidence="1">PH-1</strain>
    </source>
</reference>
<gene>
    <name evidence="1" type="ORF">FGRAMPH1_01T02537</name>
</gene>
<evidence type="ECO:0000313" key="1">
    <source>
        <dbReference type="EMBL" id="CEF73070.1"/>
    </source>
</evidence>
<evidence type="ECO:0000313" key="2">
    <source>
        <dbReference type="EnsemblFungi" id="CEF73070"/>
    </source>
</evidence>
<keyword evidence="3" id="KW-1185">Reference proteome</keyword>
<sequence length="53" mass="6283">MVERRISSSRRKVYKSFQLNVMPRRRLQHINTLAFNVSAIQSPVLSRRMLSSH</sequence>
<dbReference type="EnsemblFungi" id="CEF73070">
    <property type="protein sequence ID" value="CEF73070"/>
    <property type="gene ID" value="FGRRES_20022"/>
</dbReference>
<evidence type="ECO:0000313" key="3">
    <source>
        <dbReference type="Proteomes" id="UP000070720"/>
    </source>
</evidence>
<reference evidence="2 3" key="2">
    <citation type="journal article" date="2010" name="Nature">
        <title>Comparative genomics reveals mobile pathogenicity chromosomes in Fusarium.</title>
        <authorList>
            <person name="Ma L.J."/>
            <person name="van der Does H.C."/>
            <person name="Borkovich K.A."/>
            <person name="Coleman J.J."/>
            <person name="Daboussi M.J."/>
            <person name="Di Pietro A."/>
            <person name="Dufresne M."/>
            <person name="Freitag M."/>
            <person name="Grabherr M."/>
            <person name="Henrissat B."/>
            <person name="Houterman P.M."/>
            <person name="Kang S."/>
            <person name="Shim W.B."/>
            <person name="Woloshuk C."/>
            <person name="Xie X."/>
            <person name="Xu J.R."/>
            <person name="Antoniw J."/>
            <person name="Baker S.E."/>
            <person name="Bluhm B.H."/>
            <person name="Breakspear A."/>
            <person name="Brown D.W."/>
            <person name="Butchko R.A."/>
            <person name="Chapman S."/>
            <person name="Coulson R."/>
            <person name="Coutinho P.M."/>
            <person name="Danchin E.G."/>
            <person name="Diener A."/>
            <person name="Gale L.R."/>
            <person name="Gardiner D.M."/>
            <person name="Goff S."/>
            <person name="Hammond-Kosack K.E."/>
            <person name="Hilburn K."/>
            <person name="Hua-Van A."/>
            <person name="Jonkers W."/>
            <person name="Kazan K."/>
            <person name="Kodira C.D."/>
            <person name="Koehrsen M."/>
            <person name="Kumar L."/>
            <person name="Lee Y.H."/>
            <person name="Li L."/>
            <person name="Manners J.M."/>
            <person name="Miranda-Saavedra D."/>
            <person name="Mukherjee M."/>
            <person name="Park G."/>
            <person name="Park J."/>
            <person name="Park S.Y."/>
            <person name="Proctor R.H."/>
            <person name="Regev A."/>
            <person name="Ruiz-Roldan M.C."/>
            <person name="Sain D."/>
            <person name="Sakthikumar S."/>
            <person name="Sykes S."/>
            <person name="Schwartz D.C."/>
            <person name="Turgeon B.G."/>
            <person name="Wapinski I."/>
            <person name="Yoder O."/>
            <person name="Young S."/>
            <person name="Zeng Q."/>
            <person name="Zhou S."/>
            <person name="Galagan J."/>
            <person name="Cuomo C.A."/>
            <person name="Kistler H.C."/>
            <person name="Rep M."/>
        </authorList>
    </citation>
    <scope>GENOME REANNOTATION</scope>
    <source>
        <strain evidence="3">ATCC MYA-4620 / CBS 123657 / FGSC 9075 / NRRL 31084 / PH-1</strain>
        <strain evidence="2">PH-1 / ATCC MYA-4620 / FGSC 9075 / NRRL 31084</strain>
    </source>
</reference>
<proteinExistence type="predicted"/>
<dbReference type="EMBL" id="HG970332">
    <property type="protein sequence ID" value="CEF73070.1"/>
    <property type="molecule type" value="Genomic_DNA"/>
</dbReference>
<reference evidence="2 3" key="1">
    <citation type="journal article" date="2007" name="Science">
        <title>The Fusarium graminearum genome reveals a link between localized polymorphism and pathogen specialization.</title>
        <authorList>
            <person name="Cuomo C.A."/>
            <person name="Gueldener U."/>
            <person name="Xu J.-R."/>
            <person name="Trail F."/>
            <person name="Turgeon B.G."/>
            <person name="Di Pietro A."/>
            <person name="Walton J.D."/>
            <person name="Ma L.-J."/>
            <person name="Baker S.E."/>
            <person name="Rep M."/>
            <person name="Adam G."/>
            <person name="Antoniw J."/>
            <person name="Baldwin T."/>
            <person name="Calvo S.E."/>
            <person name="Chang Y.-L."/>
            <person name="DeCaprio D."/>
            <person name="Gale L.R."/>
            <person name="Gnerre S."/>
            <person name="Goswami R.S."/>
            <person name="Hammond-Kosack K."/>
            <person name="Harris L.J."/>
            <person name="Hilburn K."/>
            <person name="Kennell J.C."/>
            <person name="Kroken S."/>
            <person name="Magnuson J.K."/>
            <person name="Mannhaupt G."/>
            <person name="Mauceli E.W."/>
            <person name="Mewes H.-W."/>
            <person name="Mitterbauer R."/>
            <person name="Muehlbauer G."/>
            <person name="Muensterkoetter M."/>
            <person name="Nelson D."/>
            <person name="O'Donnell K."/>
            <person name="Ouellet T."/>
            <person name="Qi W."/>
            <person name="Quesneville H."/>
            <person name="Roncero M.I.G."/>
            <person name="Seong K.-Y."/>
            <person name="Tetko I.V."/>
            <person name="Urban M."/>
            <person name="Waalwijk C."/>
            <person name="Ward T.J."/>
            <person name="Yao J."/>
            <person name="Birren B.W."/>
            <person name="Kistler H.C."/>
        </authorList>
    </citation>
    <scope>NUCLEOTIDE SEQUENCE [LARGE SCALE GENOMIC DNA]</scope>
    <source>
        <strain evidence="3">ATCC MYA-4620 / CBS 123657 / FGSC 9075 / NRRL 31084 / PH-1</strain>
        <strain evidence="2">PH-1 / ATCC MYA-4620 / FGSC 9075 / NRRL 31084</strain>
    </source>
</reference>